<evidence type="ECO:0000256" key="4">
    <source>
        <dbReference type="ARBA" id="ARBA00022679"/>
    </source>
</evidence>
<evidence type="ECO:0000256" key="6">
    <source>
        <dbReference type="ARBA" id="ARBA00022989"/>
    </source>
</evidence>
<accession>A0A7C4LL41</accession>
<dbReference type="EMBL" id="DSVQ01000001">
    <property type="protein sequence ID" value="HGT37717.1"/>
    <property type="molecule type" value="Genomic_DNA"/>
</dbReference>
<feature type="transmembrane region" description="Helical" evidence="8">
    <location>
        <begin position="316"/>
        <end position="338"/>
    </location>
</feature>
<organism evidence="9">
    <name type="scientific">Schlesneria paludicola</name>
    <dbReference type="NCBI Taxonomy" id="360056"/>
    <lineage>
        <taxon>Bacteria</taxon>
        <taxon>Pseudomonadati</taxon>
        <taxon>Planctomycetota</taxon>
        <taxon>Planctomycetia</taxon>
        <taxon>Planctomycetales</taxon>
        <taxon>Planctomycetaceae</taxon>
        <taxon>Schlesneria</taxon>
    </lineage>
</organism>
<dbReference type="GO" id="GO:0005886">
    <property type="term" value="C:plasma membrane"/>
    <property type="evidence" value="ECO:0007669"/>
    <property type="project" value="UniProtKB-SubCell"/>
</dbReference>
<keyword evidence="6 8" id="KW-1133">Transmembrane helix</keyword>
<evidence type="ECO:0000256" key="1">
    <source>
        <dbReference type="ARBA" id="ARBA00004651"/>
    </source>
</evidence>
<evidence type="ECO:0000256" key="3">
    <source>
        <dbReference type="ARBA" id="ARBA00022676"/>
    </source>
</evidence>
<feature type="transmembrane region" description="Helical" evidence="8">
    <location>
        <begin position="60"/>
        <end position="80"/>
    </location>
</feature>
<name>A0A7C4LL41_9PLAN</name>
<sequence length="597" mass="66315">MPAEAGNSAGAGASGLSDPGGRANFAAEYRGGGLVSSLAGELSRRSGVELPAARETTSTGWAACLAVAIVAAAILPRWWLLDRFYLDFDESMHFQVAKEPTLWEAYRASRIHTHPPLVFLMYHLWLPMGDSEVMLRIPSFVLGIAGLWAGYLWLREMTDAWSALAGLCLLAFAVPMIHIAIQMRGYTLWLLFVFGGLYARERAFRAGGAAPLAGAALCLGLAMLTHYATAWILFVLGVVDLARLIGVRPNRRFVLAWVVCQTLLAALAVWLFVDHASTFRGTNTQWELWANWMMDVPFKPGPLFAVKAAIWKCAQFFLFLAGRWWFALLLCVLVGAFAQWQRARRTQGSLGLAAAQSGLIVLPLLLGMLLFARQIYPLGGTRHSLWLVPWVVLGLAAGVQAVAAWSPRRAGPVIAAGLLAWIGDVSVREVVAVQNHDTPQKLREFAELIRQTIPPHEPILTDDCTRNVLDYYLARKTRNHGRELPHGYKEYVFDEYRLTVLPRFHFYYTNLRRNWPQLASALGDHVEQPLWIVYLGYEIPMMKLDLLSQRLPYGQLLGRHSFPAVGAELLRVRLMPPKLESTETVGQPAAPAIQKGG</sequence>
<gene>
    <name evidence="9" type="ORF">ENS64_00380</name>
</gene>
<protein>
    <submittedName>
        <fullName evidence="9">Uncharacterized protein</fullName>
    </submittedName>
</protein>
<evidence type="ECO:0000256" key="2">
    <source>
        <dbReference type="ARBA" id="ARBA00022475"/>
    </source>
</evidence>
<comment type="caution">
    <text evidence="9">The sequence shown here is derived from an EMBL/GenBank/DDBJ whole genome shotgun (WGS) entry which is preliminary data.</text>
</comment>
<feature type="transmembrane region" description="Helical" evidence="8">
    <location>
        <begin position="228"/>
        <end position="246"/>
    </location>
</feature>
<reference evidence="9" key="1">
    <citation type="journal article" date="2020" name="mSystems">
        <title>Genome- and Community-Level Interaction Insights into Carbon Utilization and Element Cycling Functions of Hydrothermarchaeota in Hydrothermal Sediment.</title>
        <authorList>
            <person name="Zhou Z."/>
            <person name="Liu Y."/>
            <person name="Xu W."/>
            <person name="Pan J."/>
            <person name="Luo Z.H."/>
            <person name="Li M."/>
        </authorList>
    </citation>
    <scope>NUCLEOTIDE SEQUENCE [LARGE SCALE GENOMIC DNA]</scope>
    <source>
        <strain evidence="9">SpSt-508</strain>
    </source>
</reference>
<comment type="subcellular location">
    <subcellularLocation>
        <location evidence="1">Cell membrane</location>
        <topology evidence="1">Multi-pass membrane protein</topology>
    </subcellularLocation>
</comment>
<keyword evidence="3" id="KW-0328">Glycosyltransferase</keyword>
<dbReference type="GO" id="GO:0016763">
    <property type="term" value="F:pentosyltransferase activity"/>
    <property type="evidence" value="ECO:0007669"/>
    <property type="project" value="TreeGrafter"/>
</dbReference>
<evidence type="ECO:0000256" key="5">
    <source>
        <dbReference type="ARBA" id="ARBA00022692"/>
    </source>
</evidence>
<keyword evidence="4" id="KW-0808">Transferase</keyword>
<evidence type="ECO:0000256" key="8">
    <source>
        <dbReference type="SAM" id="Phobius"/>
    </source>
</evidence>
<feature type="transmembrane region" description="Helical" evidence="8">
    <location>
        <begin position="384"/>
        <end position="405"/>
    </location>
</feature>
<dbReference type="InterPro" id="IPR050297">
    <property type="entry name" value="LipidA_mod_glycosyltrf_83"/>
</dbReference>
<evidence type="ECO:0000313" key="9">
    <source>
        <dbReference type="EMBL" id="HGT37717.1"/>
    </source>
</evidence>
<dbReference type="PANTHER" id="PTHR33908">
    <property type="entry name" value="MANNOSYLTRANSFERASE YKCB-RELATED"/>
    <property type="match status" value="1"/>
</dbReference>
<feature type="transmembrane region" description="Helical" evidence="8">
    <location>
        <begin position="350"/>
        <end position="372"/>
    </location>
</feature>
<dbReference type="GO" id="GO:0009103">
    <property type="term" value="P:lipopolysaccharide biosynthetic process"/>
    <property type="evidence" value="ECO:0007669"/>
    <property type="project" value="UniProtKB-ARBA"/>
</dbReference>
<keyword evidence="7 8" id="KW-0472">Membrane</keyword>
<dbReference type="AlphaFoldDB" id="A0A7C4LL41"/>
<feature type="transmembrane region" description="Helical" evidence="8">
    <location>
        <begin position="160"/>
        <end position="181"/>
    </location>
</feature>
<proteinExistence type="predicted"/>
<keyword evidence="2" id="KW-1003">Cell membrane</keyword>
<feature type="transmembrane region" description="Helical" evidence="8">
    <location>
        <begin position="133"/>
        <end position="154"/>
    </location>
</feature>
<dbReference type="PANTHER" id="PTHR33908:SF11">
    <property type="entry name" value="MEMBRANE PROTEIN"/>
    <property type="match status" value="1"/>
</dbReference>
<keyword evidence="5 8" id="KW-0812">Transmembrane</keyword>
<feature type="transmembrane region" description="Helical" evidence="8">
    <location>
        <begin position="253"/>
        <end position="273"/>
    </location>
</feature>
<evidence type="ECO:0000256" key="7">
    <source>
        <dbReference type="ARBA" id="ARBA00023136"/>
    </source>
</evidence>